<dbReference type="PRINTS" id="PR00660">
    <property type="entry name" value="ERLUMENR"/>
</dbReference>
<evidence type="ECO:0000256" key="8">
    <source>
        <dbReference type="ARBA" id="ARBA00022989"/>
    </source>
</evidence>
<dbReference type="GO" id="GO:0006621">
    <property type="term" value="P:protein retention in ER lumen"/>
    <property type="evidence" value="ECO:0007669"/>
    <property type="project" value="InterPro"/>
</dbReference>
<organism evidence="12">
    <name type="scientific">Tetraselmis sp. GSL018</name>
    <dbReference type="NCBI Taxonomy" id="582737"/>
    <lineage>
        <taxon>Eukaryota</taxon>
        <taxon>Viridiplantae</taxon>
        <taxon>Chlorophyta</taxon>
        <taxon>core chlorophytes</taxon>
        <taxon>Chlorodendrophyceae</taxon>
        <taxon>Chlorodendrales</taxon>
        <taxon>Chlorodendraceae</taxon>
        <taxon>Tetraselmis</taxon>
    </lineage>
</organism>
<keyword evidence="9 11" id="KW-0472">Membrane</keyword>
<keyword evidence="5" id="KW-0256">Endoplasmic reticulum</keyword>
<keyword evidence="7" id="KW-0653">Protein transport</keyword>
<proteinExistence type="inferred from homology"/>
<evidence type="ECO:0000313" key="12">
    <source>
        <dbReference type="EMBL" id="JAC64869.1"/>
    </source>
</evidence>
<gene>
    <name evidence="12" type="ORF">TSPGSL018_17335</name>
</gene>
<evidence type="ECO:0000256" key="7">
    <source>
        <dbReference type="ARBA" id="ARBA00022927"/>
    </source>
</evidence>
<feature type="transmembrane region" description="Helical" evidence="11">
    <location>
        <begin position="30"/>
        <end position="48"/>
    </location>
</feature>
<comment type="subcellular location">
    <subcellularLocation>
        <location evidence="1">Endoplasmic reticulum membrane</location>
        <topology evidence="1">Multi-pass membrane protein</topology>
    </subcellularLocation>
</comment>
<keyword evidence="4 11" id="KW-0812">Transmembrane</keyword>
<protein>
    <submittedName>
        <fullName evidence="12">Er lumen protein retaining receptor-like</fullName>
    </submittedName>
</protein>
<feature type="transmembrane region" description="Helical" evidence="11">
    <location>
        <begin position="199"/>
        <end position="220"/>
    </location>
</feature>
<comment type="similarity">
    <text evidence="2">Belongs to the ERD2 family.</text>
</comment>
<dbReference type="EMBL" id="GBEZ01021922">
    <property type="protein sequence ID" value="JAC64869.1"/>
    <property type="molecule type" value="Transcribed_RNA"/>
</dbReference>
<evidence type="ECO:0000256" key="3">
    <source>
        <dbReference type="ARBA" id="ARBA00022448"/>
    </source>
</evidence>
<feature type="transmembrane region" description="Helical" evidence="11">
    <location>
        <begin position="170"/>
        <end position="187"/>
    </location>
</feature>
<feature type="transmembrane region" description="Helical" evidence="11">
    <location>
        <begin position="139"/>
        <end position="158"/>
    </location>
</feature>
<keyword evidence="3" id="KW-0813">Transport</keyword>
<dbReference type="Pfam" id="PF00810">
    <property type="entry name" value="ER_lumen_recept"/>
    <property type="match status" value="1"/>
</dbReference>
<dbReference type="GO" id="GO:0046923">
    <property type="term" value="F:ER retention sequence binding"/>
    <property type="evidence" value="ECO:0007669"/>
    <property type="project" value="InterPro"/>
</dbReference>
<evidence type="ECO:0000256" key="4">
    <source>
        <dbReference type="ARBA" id="ARBA00022692"/>
    </source>
</evidence>
<dbReference type="PANTHER" id="PTHR10585">
    <property type="entry name" value="ER LUMEN PROTEIN RETAINING RECEPTOR"/>
    <property type="match status" value="1"/>
</dbReference>
<evidence type="ECO:0000256" key="1">
    <source>
        <dbReference type="ARBA" id="ARBA00004477"/>
    </source>
</evidence>
<reference evidence="12" key="1">
    <citation type="submission" date="2014-05" db="EMBL/GenBank/DDBJ databases">
        <title>The transcriptome of the halophilic microalga Tetraselmis sp. GSL018 isolated from the Great Salt Lake, Utah.</title>
        <authorList>
            <person name="Jinkerson R.E."/>
            <person name="D'Adamo S."/>
            <person name="Posewitz M.C."/>
        </authorList>
    </citation>
    <scope>NUCLEOTIDE SEQUENCE</scope>
    <source>
        <strain evidence="12">GSL018</strain>
    </source>
</reference>
<evidence type="ECO:0000256" key="9">
    <source>
        <dbReference type="ARBA" id="ARBA00023136"/>
    </source>
</evidence>
<dbReference type="InterPro" id="IPR000133">
    <property type="entry name" value="ER_ret_rcpt"/>
</dbReference>
<evidence type="ECO:0000256" key="10">
    <source>
        <dbReference type="ARBA" id="ARBA00023170"/>
    </source>
</evidence>
<dbReference type="GO" id="GO:0015031">
    <property type="term" value="P:protein transport"/>
    <property type="evidence" value="ECO:0007669"/>
    <property type="project" value="UniProtKB-KW"/>
</dbReference>
<keyword evidence="6" id="KW-0931">ER-Golgi transport</keyword>
<dbReference type="AlphaFoldDB" id="A0A061R284"/>
<dbReference type="GO" id="GO:0005789">
    <property type="term" value="C:endoplasmic reticulum membrane"/>
    <property type="evidence" value="ECO:0007669"/>
    <property type="project" value="UniProtKB-SubCell"/>
</dbReference>
<keyword evidence="8 11" id="KW-1133">Transmembrane helix</keyword>
<evidence type="ECO:0000256" key="5">
    <source>
        <dbReference type="ARBA" id="ARBA00022824"/>
    </source>
</evidence>
<evidence type="ECO:0000256" key="11">
    <source>
        <dbReference type="SAM" id="Phobius"/>
    </source>
</evidence>
<feature type="transmembrane region" description="Helical" evidence="11">
    <location>
        <begin position="240"/>
        <end position="261"/>
    </location>
</feature>
<name>A0A061R284_9CHLO</name>
<evidence type="ECO:0000256" key="6">
    <source>
        <dbReference type="ARBA" id="ARBA00022892"/>
    </source>
</evidence>
<evidence type="ECO:0000256" key="2">
    <source>
        <dbReference type="ARBA" id="ARBA00010120"/>
    </source>
</evidence>
<accession>A0A061R284</accession>
<keyword evidence="10 12" id="KW-0675">Receptor</keyword>
<feature type="transmembrane region" description="Helical" evidence="11">
    <location>
        <begin position="110"/>
        <end position="127"/>
    </location>
</feature>
<sequence length="279" mass="31726">MGSEDKLKPVKDPLLAVVRWVKSRNMKEKTGLGVAAGVVLLLLLWLVIDDHDNLFVMSETVHFAGIAVLVYKLQTRKNCAGLSLRTQELTAIFLAIRLYCSFMMEYDIHTVLDMLTLLASLYAIYIVRFPLKATYQADLDSINLLYVVLPCMVLSIIAKPGTTHFIVHRFLWALCVYLEAVSVFPQLRMMQNSKVVERFTAHYVFALGLSRFLSCAHWVLQIIDGDSFLLTAFFRGLWPMMVLLSEIVQTFILADFCYYYIKSYVSDDTGIVRLPSGVV</sequence>
<dbReference type="GO" id="GO:0016192">
    <property type="term" value="P:vesicle-mediated transport"/>
    <property type="evidence" value="ECO:0007669"/>
    <property type="project" value="UniProtKB-KW"/>
</dbReference>